<organism evidence="1">
    <name type="scientific">marine sediment metagenome</name>
    <dbReference type="NCBI Taxonomy" id="412755"/>
    <lineage>
        <taxon>unclassified sequences</taxon>
        <taxon>metagenomes</taxon>
        <taxon>ecological metagenomes</taxon>
    </lineage>
</organism>
<dbReference type="AlphaFoldDB" id="A0A0F9CP83"/>
<gene>
    <name evidence="1" type="ORF">LCGC14_2585570</name>
</gene>
<proteinExistence type="predicted"/>
<accession>A0A0F9CP83</accession>
<reference evidence="1" key="1">
    <citation type="journal article" date="2015" name="Nature">
        <title>Complex archaea that bridge the gap between prokaryotes and eukaryotes.</title>
        <authorList>
            <person name="Spang A."/>
            <person name="Saw J.H."/>
            <person name="Jorgensen S.L."/>
            <person name="Zaremba-Niedzwiedzka K."/>
            <person name="Martijn J."/>
            <person name="Lind A.E."/>
            <person name="van Eijk R."/>
            <person name="Schleper C."/>
            <person name="Guy L."/>
            <person name="Ettema T.J."/>
        </authorList>
    </citation>
    <scope>NUCLEOTIDE SEQUENCE</scope>
</reference>
<sequence length="62" mass="7067">MLEKGDNVILPNDQRGAVQGWAIEQSIADYPKRNPYKRVSRKKALDSDAPLVEIWNMTKHSS</sequence>
<evidence type="ECO:0000313" key="1">
    <source>
        <dbReference type="EMBL" id="KKL07481.1"/>
    </source>
</evidence>
<name>A0A0F9CP83_9ZZZZ</name>
<dbReference type="EMBL" id="LAZR01043274">
    <property type="protein sequence ID" value="KKL07481.1"/>
    <property type="molecule type" value="Genomic_DNA"/>
</dbReference>
<protein>
    <submittedName>
        <fullName evidence="1">Uncharacterized protein</fullName>
    </submittedName>
</protein>
<feature type="non-terminal residue" evidence="1">
    <location>
        <position position="62"/>
    </location>
</feature>
<comment type="caution">
    <text evidence="1">The sequence shown here is derived from an EMBL/GenBank/DDBJ whole genome shotgun (WGS) entry which is preliminary data.</text>
</comment>